<evidence type="ECO:0000313" key="2">
    <source>
        <dbReference type="Proteomes" id="UP000829992"/>
    </source>
</evidence>
<dbReference type="Pfam" id="PF15575">
    <property type="entry name" value="Imm49"/>
    <property type="match status" value="1"/>
</dbReference>
<reference evidence="1 2" key="1">
    <citation type="submission" date="2022-05" db="EMBL/GenBank/DDBJ databases">
        <authorList>
            <person name="Zhou X."/>
            <person name="Li K."/>
            <person name="Man Y."/>
        </authorList>
    </citation>
    <scope>NUCLEOTIDE SEQUENCE [LARGE SCALE GENOMIC DNA]</scope>
    <source>
        <strain evidence="1 2">MS405</strain>
    </source>
</reference>
<accession>A0ABY4Q746</accession>
<keyword evidence="2" id="KW-1185">Reference proteome</keyword>
<organism evidence="1 2">
    <name type="scientific">Streptomyces durmitorensis</name>
    <dbReference type="NCBI Taxonomy" id="319947"/>
    <lineage>
        <taxon>Bacteria</taxon>
        <taxon>Bacillati</taxon>
        <taxon>Actinomycetota</taxon>
        <taxon>Actinomycetes</taxon>
        <taxon>Kitasatosporales</taxon>
        <taxon>Streptomycetaceae</taxon>
        <taxon>Streptomyces</taxon>
    </lineage>
</organism>
<evidence type="ECO:0000313" key="1">
    <source>
        <dbReference type="EMBL" id="UQT61189.1"/>
    </source>
</evidence>
<dbReference type="Proteomes" id="UP000829992">
    <property type="component" value="Chromosome"/>
</dbReference>
<sequence length="290" mass="32047">MSEHMARHDLSAGPDAGQLAERLSAHLVNGIDHLADSAGSASLIDSHFDTGLLVLGARCVVDPRAAALETWEATVNAMQLGSALFAVTATGEGSVECRINRKMRTLPAVGLMSTADAGKWLTAFWLAVICRDQARMTQLCEIPLERLRAPEGQYDEYIYHWIDTLQTYWLRRAGLVEKLTATFQASDPAVARIAPRDLLDGLLYPPISLFYHFVRKNEEGFSPALWEALKLHKTYWTLNEVREADIDGSIALGPLAIACLAYDGGIPIDVESEYLPKHLLQRSWLGEFPT</sequence>
<name>A0ABY4Q746_9ACTN</name>
<protein>
    <submittedName>
        <fullName evidence="1">Immunity 49 family protein</fullName>
    </submittedName>
</protein>
<dbReference type="RefSeq" id="WP_249592521.1">
    <property type="nucleotide sequence ID" value="NZ_BAAAQL010000038.1"/>
</dbReference>
<gene>
    <name evidence="1" type="ORF">M4V62_42360</name>
</gene>
<dbReference type="InterPro" id="IPR029074">
    <property type="entry name" value="Imm49"/>
</dbReference>
<dbReference type="EMBL" id="CP097289">
    <property type="protein sequence ID" value="UQT61189.1"/>
    <property type="molecule type" value="Genomic_DNA"/>
</dbReference>
<proteinExistence type="predicted"/>